<dbReference type="InterPro" id="IPR011008">
    <property type="entry name" value="Dimeric_a/b-barrel"/>
</dbReference>
<organism evidence="2 3">
    <name type="scientific">Acinetobacter guillouiae</name>
    <name type="common">Acinetobacter genomosp. 11</name>
    <dbReference type="NCBI Taxonomy" id="106649"/>
    <lineage>
        <taxon>Bacteria</taxon>
        <taxon>Pseudomonadati</taxon>
        <taxon>Pseudomonadota</taxon>
        <taxon>Gammaproteobacteria</taxon>
        <taxon>Moraxellales</taxon>
        <taxon>Moraxellaceae</taxon>
        <taxon>Acinetobacter</taxon>
    </lineage>
</organism>
<dbReference type="RefSeq" id="WP_004725336.1">
    <property type="nucleotide sequence ID" value="NZ_BBRY01000007.1"/>
</dbReference>
<keyword evidence="2" id="KW-0560">Oxidoreductase</keyword>
<feature type="domain" description="ABM" evidence="1">
    <location>
        <begin position="1"/>
        <end position="76"/>
    </location>
</feature>
<dbReference type="EMBL" id="JAHWXT010000011">
    <property type="protein sequence ID" value="MCF0266922.1"/>
    <property type="molecule type" value="Genomic_DNA"/>
</dbReference>
<keyword evidence="2" id="KW-0503">Monooxygenase</keyword>
<comment type="caution">
    <text evidence="2">The sequence shown here is derived from an EMBL/GenBank/DDBJ whole genome shotgun (WGS) entry which is preliminary data.</text>
</comment>
<dbReference type="AlphaFoldDB" id="A0A6A1RJH9"/>
<dbReference type="GO" id="GO:0004497">
    <property type="term" value="F:monooxygenase activity"/>
    <property type="evidence" value="ECO:0007669"/>
    <property type="project" value="UniProtKB-KW"/>
</dbReference>
<proteinExistence type="predicted"/>
<evidence type="ECO:0000313" key="3">
    <source>
        <dbReference type="Proteomes" id="UP000887320"/>
    </source>
</evidence>
<sequence>MVIEQALFHIVDGQQMAFEKKFYELSDTFRNAQGCEKFKLIRGIEDNQKYILQIHWIDLKTHTDVFMKTDEFKQWFTAMKPFLASKIEMQHFENTLV</sequence>
<name>A0A6A1RJH9_ACIGI</name>
<accession>A0A6A1RJH9</accession>
<reference evidence="2" key="1">
    <citation type="submission" date="2021-07" db="EMBL/GenBank/DDBJ databases">
        <authorList>
            <person name="Fernandez M."/>
            <person name="Pereira P."/>
            <person name="Torres Tejerizo G.A."/>
            <person name="Gonzalez P."/>
            <person name="Agostini E."/>
        </authorList>
    </citation>
    <scope>NUCLEOTIDE SEQUENCE</scope>
    <source>
        <strain evidence="2">SFC 500-1A</strain>
    </source>
</reference>
<protein>
    <submittedName>
        <fullName evidence="2">Antibiotic biosynthesis monooxygenase</fullName>
    </submittedName>
</protein>
<dbReference type="Pfam" id="PF03992">
    <property type="entry name" value="ABM"/>
    <property type="match status" value="1"/>
</dbReference>
<evidence type="ECO:0000313" key="2">
    <source>
        <dbReference type="EMBL" id="MCF0266922.1"/>
    </source>
</evidence>
<dbReference type="SUPFAM" id="SSF54909">
    <property type="entry name" value="Dimeric alpha+beta barrel"/>
    <property type="match status" value="1"/>
</dbReference>
<dbReference type="InterPro" id="IPR007138">
    <property type="entry name" value="ABM_dom"/>
</dbReference>
<gene>
    <name evidence="2" type="ORF">KW868_20945</name>
</gene>
<dbReference type="Gene3D" id="3.30.70.100">
    <property type="match status" value="1"/>
</dbReference>
<evidence type="ECO:0000259" key="1">
    <source>
        <dbReference type="Pfam" id="PF03992"/>
    </source>
</evidence>
<dbReference type="Proteomes" id="UP000887320">
    <property type="component" value="Unassembled WGS sequence"/>
</dbReference>